<evidence type="ECO:0000256" key="13">
    <source>
        <dbReference type="SAM" id="MobiDB-lite"/>
    </source>
</evidence>
<keyword evidence="3" id="KW-0227">DNA damage</keyword>
<dbReference type="SMART" id="SM00391">
    <property type="entry name" value="MBD"/>
    <property type="match status" value="1"/>
</dbReference>
<dbReference type="SUPFAM" id="SSF54171">
    <property type="entry name" value="DNA-binding domain"/>
    <property type="match status" value="1"/>
</dbReference>
<keyword evidence="5" id="KW-0238">DNA-binding</keyword>
<evidence type="ECO:0000256" key="12">
    <source>
        <dbReference type="ARBA" id="ARBA00083330"/>
    </source>
</evidence>
<feature type="region of interest" description="Disordered" evidence="13">
    <location>
        <begin position="174"/>
        <end position="212"/>
    </location>
</feature>
<dbReference type="InParanoid" id="A0A6L2PBK1"/>
<evidence type="ECO:0000256" key="8">
    <source>
        <dbReference type="ARBA" id="ARBA00055831"/>
    </source>
</evidence>
<dbReference type="GO" id="GO:0016787">
    <property type="term" value="F:hydrolase activity"/>
    <property type="evidence" value="ECO:0007669"/>
    <property type="project" value="UniProtKB-KW"/>
</dbReference>
<comment type="subunit">
    <text evidence="9">Interacts with MLH1.</text>
</comment>
<organism evidence="15 16">
    <name type="scientific">Coptotermes formosanus</name>
    <name type="common">Formosan subterranean termite</name>
    <dbReference type="NCBI Taxonomy" id="36987"/>
    <lineage>
        <taxon>Eukaryota</taxon>
        <taxon>Metazoa</taxon>
        <taxon>Ecdysozoa</taxon>
        <taxon>Arthropoda</taxon>
        <taxon>Hexapoda</taxon>
        <taxon>Insecta</taxon>
        <taxon>Pterygota</taxon>
        <taxon>Neoptera</taxon>
        <taxon>Polyneoptera</taxon>
        <taxon>Dictyoptera</taxon>
        <taxon>Blattodea</taxon>
        <taxon>Blattoidea</taxon>
        <taxon>Termitoidae</taxon>
        <taxon>Rhinotermitidae</taxon>
        <taxon>Coptotermes</taxon>
    </lineage>
</organism>
<evidence type="ECO:0000256" key="9">
    <source>
        <dbReference type="ARBA" id="ARBA00062707"/>
    </source>
</evidence>
<dbReference type="GO" id="GO:0005634">
    <property type="term" value="C:nucleus"/>
    <property type="evidence" value="ECO:0007669"/>
    <property type="project" value="UniProtKB-SubCell"/>
</dbReference>
<name>A0A6L2PBK1_COPFO</name>
<evidence type="ECO:0000256" key="5">
    <source>
        <dbReference type="ARBA" id="ARBA00023125"/>
    </source>
</evidence>
<dbReference type="CDD" id="cd01396">
    <property type="entry name" value="MeCP2_MBD"/>
    <property type="match status" value="1"/>
</dbReference>
<dbReference type="PANTHER" id="PTHR15074:SF0">
    <property type="entry name" value="METHYL-CPG-BINDING DOMAIN PROTEIN 4-LIKE PROTEIN"/>
    <property type="match status" value="1"/>
</dbReference>
<protein>
    <recommendedName>
        <fullName evidence="10">Methyl-CpG-binding domain protein 4</fullName>
    </recommendedName>
    <alternativeName>
        <fullName evidence="11">Methyl-CpG-binding protein MBD4</fullName>
    </alternativeName>
    <alternativeName>
        <fullName evidence="12">Mismatch-specific DNA N-glycosylase</fullName>
    </alternativeName>
</protein>
<dbReference type="Proteomes" id="UP000502823">
    <property type="component" value="Unassembled WGS sequence"/>
</dbReference>
<keyword evidence="4" id="KW-0378">Hydrolase</keyword>
<dbReference type="InterPro" id="IPR001739">
    <property type="entry name" value="Methyl_CpG_DNA-bd"/>
</dbReference>
<dbReference type="AlphaFoldDB" id="A0A6L2PBK1"/>
<dbReference type="InterPro" id="IPR011257">
    <property type="entry name" value="DNA_glycosylase"/>
</dbReference>
<dbReference type="InterPro" id="IPR045138">
    <property type="entry name" value="MeCP2/MBD4"/>
</dbReference>
<evidence type="ECO:0000256" key="1">
    <source>
        <dbReference type="ARBA" id="ARBA00004123"/>
    </source>
</evidence>
<reference evidence="16" key="1">
    <citation type="submission" date="2020-01" db="EMBL/GenBank/DDBJ databases">
        <title>Draft genome sequence of the Termite Coptotermes fromosanus.</title>
        <authorList>
            <person name="Itakura S."/>
            <person name="Yosikawa Y."/>
            <person name="Umezawa K."/>
        </authorList>
    </citation>
    <scope>NUCLEOTIDE SEQUENCE [LARGE SCALE GENOMIC DNA]</scope>
</reference>
<dbReference type="Gene3D" id="1.10.340.30">
    <property type="entry name" value="Hypothetical protein, domain 2"/>
    <property type="match status" value="1"/>
</dbReference>
<comment type="subcellular location">
    <subcellularLocation>
        <location evidence="1">Nucleus</location>
    </subcellularLocation>
</comment>
<dbReference type="PANTHER" id="PTHR15074">
    <property type="entry name" value="METHYL-CPG-BINDING PROTEIN"/>
    <property type="match status" value="1"/>
</dbReference>
<comment type="function">
    <text evidence="8">Mismatch-specific DNA N-glycosylase involved in DNA repair. Has thymine glycosylase activity and is specific for G:T mismatches within methylated and unmethylated CpG sites. Can also remove uracil or 5-fluorouracil in G:U mismatches. Has no lyase activity. Was first identified as methyl-CpG-binding protein.</text>
</comment>
<dbReference type="GO" id="GO:0003677">
    <property type="term" value="F:DNA binding"/>
    <property type="evidence" value="ECO:0007669"/>
    <property type="project" value="UniProtKB-KW"/>
</dbReference>
<keyword evidence="2" id="KW-0597">Phosphoprotein</keyword>
<evidence type="ECO:0000259" key="14">
    <source>
        <dbReference type="PROSITE" id="PS50982"/>
    </source>
</evidence>
<sequence>MSPTQRRELEDMSHAENAKEPIAVGNELESLELNSGNFVLCGDEVAKPGEDVPGSHVWELCTPEIETATLPSVVCLSDVSYVGCSLSGIHEETPGAADSAIVTEECSKNRVQKYNQAEHKPHVGGISESSTSCTVMDIKQEAQGSGETNDMMGLFICTEHDMRGHVIDLEASDSVSSLGTHSRQKRKRRESHSLVKNSSGSRKSRSVCDTSHVEQKSRWVKRYRTRSIDPTEDTDSNVVADMQEFNLKNTHTGITELHLQCVDKTEPSPSRYLSLNDATSTSFRMAVAGSALCDVLDFAASSGVQHKKQPMYVDPRLPKGWTRSVVQRKKGASAGKFDVYIFSPEGKKFRSRRELKTFLLETNLFLNADDFDFSVTGKGVTVEGELELNENTVQGSDLIDEGQVSGEIPLEYNLENFQDETKDLCSKNVPKMQEDSEDEVAGKLVQPSSRSLEPNVGMSRRVTSVYFASNGVSKRISNRLHDSDVGNKCKSVDISSFVQAEPTLVYKSTDTEDGDVTVPPQFDDKIFQADVSNTACKAIPCAKAILKSKIKTKWTPPRSPFNLVQEHLYHDPWQLLVATVFLNRTQGEVALPSLFKFFAAWPTPESIINASQLDIAQFLRPLGLQETQDYVTKDWRDVKELFGIGKYGSDSYKIFCLNQWKSVRPADLKLKNYVKWLWTNHRSLGLS</sequence>
<dbReference type="SUPFAM" id="SSF48150">
    <property type="entry name" value="DNA-glycosylase"/>
    <property type="match status" value="1"/>
</dbReference>
<keyword evidence="6" id="KW-0234">DNA repair</keyword>
<evidence type="ECO:0000256" key="3">
    <source>
        <dbReference type="ARBA" id="ARBA00022763"/>
    </source>
</evidence>
<keyword evidence="7" id="KW-0539">Nucleus</keyword>
<dbReference type="Gene3D" id="3.30.890.10">
    <property type="entry name" value="Methyl-cpg-binding Protein 2, Chain A"/>
    <property type="match status" value="1"/>
</dbReference>
<comment type="caution">
    <text evidence="15">The sequence shown here is derived from an EMBL/GenBank/DDBJ whole genome shotgun (WGS) entry which is preliminary data.</text>
</comment>
<evidence type="ECO:0000256" key="2">
    <source>
        <dbReference type="ARBA" id="ARBA00022553"/>
    </source>
</evidence>
<evidence type="ECO:0000256" key="11">
    <source>
        <dbReference type="ARBA" id="ARBA00076709"/>
    </source>
</evidence>
<dbReference type="Pfam" id="PF01429">
    <property type="entry name" value="MBD"/>
    <property type="match status" value="1"/>
</dbReference>
<evidence type="ECO:0000256" key="7">
    <source>
        <dbReference type="ARBA" id="ARBA00023242"/>
    </source>
</evidence>
<dbReference type="PROSITE" id="PS50982">
    <property type="entry name" value="MBD"/>
    <property type="match status" value="1"/>
</dbReference>
<dbReference type="GO" id="GO:0006281">
    <property type="term" value="P:DNA repair"/>
    <property type="evidence" value="ECO:0007669"/>
    <property type="project" value="UniProtKB-KW"/>
</dbReference>
<evidence type="ECO:0000313" key="16">
    <source>
        <dbReference type="Proteomes" id="UP000502823"/>
    </source>
</evidence>
<accession>A0A6L2PBK1</accession>
<feature type="domain" description="MBD" evidence="14">
    <location>
        <begin position="307"/>
        <end position="378"/>
    </location>
</feature>
<proteinExistence type="predicted"/>
<dbReference type="InterPro" id="IPR016177">
    <property type="entry name" value="DNA-bd_dom_sf"/>
</dbReference>
<evidence type="ECO:0000256" key="4">
    <source>
        <dbReference type="ARBA" id="ARBA00022801"/>
    </source>
</evidence>
<evidence type="ECO:0000256" key="6">
    <source>
        <dbReference type="ARBA" id="ARBA00023204"/>
    </source>
</evidence>
<evidence type="ECO:0000256" key="10">
    <source>
        <dbReference type="ARBA" id="ARBA00069821"/>
    </source>
</evidence>
<evidence type="ECO:0000313" key="15">
    <source>
        <dbReference type="EMBL" id="GFG29873.1"/>
    </source>
</evidence>
<dbReference type="FunFam" id="1.10.340.30:FF:000051">
    <property type="entry name" value="Methyl-CpG-binding domain protein 4"/>
    <property type="match status" value="1"/>
</dbReference>
<keyword evidence="16" id="KW-1185">Reference proteome</keyword>
<dbReference type="EMBL" id="BLKM01010343">
    <property type="protein sequence ID" value="GFG29873.1"/>
    <property type="molecule type" value="Genomic_DNA"/>
</dbReference>
<dbReference type="OrthoDB" id="10265068at2759"/>
<gene>
    <name evidence="15" type="ORF">Cfor_09297</name>
</gene>